<feature type="domain" description="Multidrug resistance protein MdtA-like C-terminal permuted SH3" evidence="4">
    <location>
        <begin position="302"/>
        <end position="358"/>
    </location>
</feature>
<evidence type="ECO:0000256" key="1">
    <source>
        <dbReference type="ARBA" id="ARBA00004196"/>
    </source>
</evidence>
<evidence type="ECO:0000256" key="2">
    <source>
        <dbReference type="ARBA" id="ARBA00023054"/>
    </source>
</evidence>
<feature type="compositionally biased region" description="Low complexity" evidence="3">
    <location>
        <begin position="179"/>
        <end position="189"/>
    </location>
</feature>
<dbReference type="InterPro" id="IPR050465">
    <property type="entry name" value="UPF0194_transport"/>
</dbReference>
<evidence type="ECO:0000313" key="6">
    <source>
        <dbReference type="EMBL" id="GID68283.1"/>
    </source>
</evidence>
<dbReference type="AlphaFoldDB" id="A0A919IMX5"/>
<dbReference type="Gene3D" id="2.40.30.170">
    <property type="match status" value="1"/>
</dbReference>
<protein>
    <submittedName>
        <fullName evidence="6">RND transporter</fullName>
    </submittedName>
</protein>
<proteinExistence type="predicted"/>
<dbReference type="PANTHER" id="PTHR32347">
    <property type="entry name" value="EFFLUX SYSTEM COMPONENT YKNX-RELATED"/>
    <property type="match status" value="1"/>
</dbReference>
<evidence type="ECO:0000259" key="5">
    <source>
        <dbReference type="Pfam" id="PF25990"/>
    </source>
</evidence>
<feature type="region of interest" description="Disordered" evidence="3">
    <location>
        <begin position="174"/>
        <end position="208"/>
    </location>
</feature>
<dbReference type="Proteomes" id="UP000619479">
    <property type="component" value="Unassembled WGS sequence"/>
</dbReference>
<dbReference type="InterPro" id="IPR058627">
    <property type="entry name" value="MdtA-like_C"/>
</dbReference>
<dbReference type="Gene3D" id="2.40.50.100">
    <property type="match status" value="1"/>
</dbReference>
<comment type="subcellular location">
    <subcellularLocation>
        <location evidence="1">Cell envelope</location>
    </subcellularLocation>
</comment>
<dbReference type="RefSeq" id="WP_203747296.1">
    <property type="nucleotide sequence ID" value="NZ_BAAAUC010000049.1"/>
</dbReference>
<evidence type="ECO:0000259" key="4">
    <source>
        <dbReference type="Pfam" id="PF25967"/>
    </source>
</evidence>
<dbReference type="GO" id="GO:0030313">
    <property type="term" value="C:cell envelope"/>
    <property type="evidence" value="ECO:0007669"/>
    <property type="project" value="UniProtKB-SubCell"/>
</dbReference>
<dbReference type="Pfam" id="PF25990">
    <property type="entry name" value="Beta-barrel_YknX"/>
    <property type="match status" value="1"/>
</dbReference>
<dbReference type="SUPFAM" id="SSF111369">
    <property type="entry name" value="HlyD-like secretion proteins"/>
    <property type="match status" value="1"/>
</dbReference>
<dbReference type="InterPro" id="IPR058636">
    <property type="entry name" value="Beta-barrel_YknX"/>
</dbReference>
<keyword evidence="7" id="KW-1185">Reference proteome</keyword>
<feature type="domain" description="YknX-like beta-barrel" evidence="5">
    <location>
        <begin position="220"/>
        <end position="295"/>
    </location>
</feature>
<keyword evidence="2" id="KW-0175">Coiled coil</keyword>
<name>A0A919IMX5_9ACTN</name>
<evidence type="ECO:0000256" key="3">
    <source>
        <dbReference type="SAM" id="MobiDB-lite"/>
    </source>
</evidence>
<evidence type="ECO:0000313" key="7">
    <source>
        <dbReference type="Proteomes" id="UP000619479"/>
    </source>
</evidence>
<sequence>MKALRTPSTAVNALLALLIVGAAIWGVNLIRSTSSGNEAKATDVRTVTVSQGTVTKTVSADGAVASASTAAATFTTAGTVTAIKVKVGDKVTKGQLLAQADATGAQRDLDLANANLDAANDSLDRAQAAGTDTTTAENEVTSAQLAVADAKAAVAGTRLTAPMAGTVTAVNGSLGGSSSGSSSSSASSTGGSGSGGSGASSSSSSSSPTGFITIQDLSRLQITAAFSESDTTALKEGQSATITWNALEGAETTGKVVAIDPTATTSNNVVTYGVTVSLPDPPDGAKPGQTVSVAVVTGSVDNAVKVNSAAVTVSARRSTVTVLTAAGTQEVRQVEIGLQGDDADQITSGLTAGEKVVVPTGSTTGTTGTGSRTGTGGGFGTGGGGFSGGGAPPGGR</sequence>
<feature type="compositionally biased region" description="Gly residues" evidence="3">
    <location>
        <begin position="367"/>
        <end position="396"/>
    </location>
</feature>
<gene>
    <name evidence="6" type="ORF">Acy02nite_61640</name>
</gene>
<feature type="region of interest" description="Disordered" evidence="3">
    <location>
        <begin position="357"/>
        <end position="396"/>
    </location>
</feature>
<reference evidence="6" key="1">
    <citation type="submission" date="2021-01" db="EMBL/GenBank/DDBJ databases">
        <title>Whole genome shotgun sequence of Actinoplanes cyaneus NBRC 14990.</title>
        <authorList>
            <person name="Komaki H."/>
            <person name="Tamura T."/>
        </authorList>
    </citation>
    <scope>NUCLEOTIDE SEQUENCE</scope>
    <source>
        <strain evidence="6">NBRC 14990</strain>
    </source>
</reference>
<dbReference type="EMBL" id="BOMH01000045">
    <property type="protein sequence ID" value="GID68283.1"/>
    <property type="molecule type" value="Genomic_DNA"/>
</dbReference>
<dbReference type="PANTHER" id="PTHR32347:SF23">
    <property type="entry name" value="BLL5650 PROTEIN"/>
    <property type="match status" value="1"/>
</dbReference>
<accession>A0A919IMX5</accession>
<dbReference type="Gene3D" id="2.40.420.20">
    <property type="match status" value="1"/>
</dbReference>
<organism evidence="6 7">
    <name type="scientific">Actinoplanes cyaneus</name>
    <dbReference type="NCBI Taxonomy" id="52696"/>
    <lineage>
        <taxon>Bacteria</taxon>
        <taxon>Bacillati</taxon>
        <taxon>Actinomycetota</taxon>
        <taxon>Actinomycetes</taxon>
        <taxon>Micromonosporales</taxon>
        <taxon>Micromonosporaceae</taxon>
        <taxon>Actinoplanes</taxon>
    </lineage>
</organism>
<comment type="caution">
    <text evidence="6">The sequence shown here is derived from an EMBL/GenBank/DDBJ whole genome shotgun (WGS) entry which is preliminary data.</text>
</comment>
<dbReference type="Pfam" id="PF25967">
    <property type="entry name" value="RND-MFP_C"/>
    <property type="match status" value="1"/>
</dbReference>